<feature type="transmembrane region" description="Helical" evidence="6">
    <location>
        <begin position="20"/>
        <end position="45"/>
    </location>
</feature>
<dbReference type="CDD" id="cd06530">
    <property type="entry name" value="S26_SPase_I"/>
    <property type="match status" value="1"/>
</dbReference>
<sequence>MGGSHRTTERSRSGAPGRVLRWVVALAMLGAVGLAVAVALVPAVAGGTALTVLSPSMRGTLAPGDVVVIRPRPVEGIAAGDVITFLARDPMSSSTRVVTHRVVEVQPGPSFRTRGDANQDADPGVVAAADVRGVMWYRVPWVGGVAVKLMTPAGAVTGAGAVVLVLGVVLLLGARNRRGGA</sequence>
<dbReference type="InterPro" id="IPR019533">
    <property type="entry name" value="Peptidase_S26"/>
</dbReference>
<evidence type="ECO:0000256" key="4">
    <source>
        <dbReference type="ARBA" id="ARBA00023136"/>
    </source>
</evidence>
<comment type="caution">
    <text evidence="7">The sequence shown here is derived from an EMBL/GenBank/DDBJ whole genome shotgun (WGS) entry which is preliminary data.</text>
</comment>
<organism evidence="7 8">
    <name type="scientific">Pseudonocardia humida</name>
    <dbReference type="NCBI Taxonomy" id="2800819"/>
    <lineage>
        <taxon>Bacteria</taxon>
        <taxon>Bacillati</taxon>
        <taxon>Actinomycetota</taxon>
        <taxon>Actinomycetes</taxon>
        <taxon>Pseudonocardiales</taxon>
        <taxon>Pseudonocardiaceae</taxon>
        <taxon>Pseudonocardia</taxon>
    </lineage>
</organism>
<comment type="subcellular location">
    <subcellularLocation>
        <location evidence="1">Membrane</location>
    </subcellularLocation>
</comment>
<dbReference type="InterPro" id="IPR001733">
    <property type="entry name" value="Peptidase_S26B"/>
</dbReference>
<dbReference type="NCBIfam" id="TIGR02228">
    <property type="entry name" value="sigpep_I_arch"/>
    <property type="match status" value="1"/>
</dbReference>
<keyword evidence="4 6" id="KW-0472">Membrane</keyword>
<keyword evidence="7" id="KW-0378">Hydrolase</keyword>
<keyword evidence="8" id="KW-1185">Reference proteome</keyword>
<name>A0ABT1ADV5_9PSEU</name>
<protein>
    <recommendedName>
        <fullName evidence="5">Signal peptidase I</fullName>
        <ecNumber evidence="5">3.4.21.89</ecNumber>
    </recommendedName>
</protein>
<evidence type="ECO:0000313" key="7">
    <source>
        <dbReference type="EMBL" id="MCO1661151.1"/>
    </source>
</evidence>
<keyword evidence="2 6" id="KW-0812">Transmembrane</keyword>
<evidence type="ECO:0000256" key="2">
    <source>
        <dbReference type="ARBA" id="ARBA00022692"/>
    </source>
</evidence>
<keyword evidence="3 6" id="KW-1133">Transmembrane helix</keyword>
<dbReference type="GO" id="GO:0009003">
    <property type="term" value="F:signal peptidase activity"/>
    <property type="evidence" value="ECO:0007669"/>
    <property type="project" value="UniProtKB-EC"/>
</dbReference>
<evidence type="ECO:0000256" key="1">
    <source>
        <dbReference type="ARBA" id="ARBA00004370"/>
    </source>
</evidence>
<evidence type="ECO:0000256" key="5">
    <source>
        <dbReference type="NCBIfam" id="TIGR02228"/>
    </source>
</evidence>
<evidence type="ECO:0000256" key="6">
    <source>
        <dbReference type="SAM" id="Phobius"/>
    </source>
</evidence>
<accession>A0ABT1ADV5</accession>
<reference evidence="7" key="1">
    <citation type="submission" date="2021-04" db="EMBL/GenBank/DDBJ databases">
        <title>Pseudonocardia sp. nov., isolated from sandy soil of mangrove forest.</title>
        <authorList>
            <person name="Zan Z."/>
            <person name="Huang R."/>
            <person name="Liu W."/>
        </authorList>
    </citation>
    <scope>NUCLEOTIDE SEQUENCE</scope>
    <source>
        <strain evidence="7">S2-4</strain>
    </source>
</reference>
<gene>
    <name evidence="7" type="ORF">KDL28_39510</name>
</gene>
<dbReference type="EC" id="3.4.21.89" evidence="5"/>
<evidence type="ECO:0000256" key="3">
    <source>
        <dbReference type="ARBA" id="ARBA00022989"/>
    </source>
</evidence>
<evidence type="ECO:0000313" key="8">
    <source>
        <dbReference type="Proteomes" id="UP001165283"/>
    </source>
</evidence>
<feature type="transmembrane region" description="Helical" evidence="6">
    <location>
        <begin position="153"/>
        <end position="174"/>
    </location>
</feature>
<dbReference type="InterPro" id="IPR036286">
    <property type="entry name" value="LexA/Signal_pep-like_sf"/>
</dbReference>
<dbReference type="Proteomes" id="UP001165283">
    <property type="component" value="Unassembled WGS sequence"/>
</dbReference>
<proteinExistence type="predicted"/>
<dbReference type="RefSeq" id="WP_252446661.1">
    <property type="nucleotide sequence ID" value="NZ_JAGSOV010000111.1"/>
</dbReference>
<dbReference type="SUPFAM" id="SSF51306">
    <property type="entry name" value="LexA/Signal peptidase"/>
    <property type="match status" value="1"/>
</dbReference>
<dbReference type="EMBL" id="JAGSOV010000111">
    <property type="protein sequence ID" value="MCO1661151.1"/>
    <property type="molecule type" value="Genomic_DNA"/>
</dbReference>